<organism evidence="1 2">
    <name type="scientific">Eutypa lata (strain UCR-EL1)</name>
    <name type="common">Grapevine dieback disease fungus</name>
    <name type="synonym">Eutypa armeniacae</name>
    <dbReference type="NCBI Taxonomy" id="1287681"/>
    <lineage>
        <taxon>Eukaryota</taxon>
        <taxon>Fungi</taxon>
        <taxon>Dikarya</taxon>
        <taxon>Ascomycota</taxon>
        <taxon>Pezizomycotina</taxon>
        <taxon>Sordariomycetes</taxon>
        <taxon>Xylariomycetidae</taxon>
        <taxon>Xylariales</taxon>
        <taxon>Diatrypaceae</taxon>
        <taxon>Eutypa</taxon>
    </lineage>
</organism>
<keyword evidence="2" id="KW-1185">Reference proteome</keyword>
<name>M7TAS2_EUTLA</name>
<accession>M7TAS2</accession>
<evidence type="ECO:0000313" key="1">
    <source>
        <dbReference type="EMBL" id="EMR66966.1"/>
    </source>
</evidence>
<dbReference type="EMBL" id="KB706547">
    <property type="protein sequence ID" value="EMR66966.1"/>
    <property type="molecule type" value="Genomic_DNA"/>
</dbReference>
<dbReference type="HOGENOM" id="CLU_2236575_0_0_1"/>
<sequence length="105" mass="11612">MRGVGNRIKVFGNDNRTKQYGNKNNGIVTLDRNAVGHAGNRNKSVTKGNDNSVEITGAGNTCDWVDRRYDKTAIQLAGNDLSWKKGAADKILKINPFNFLFTVKK</sequence>
<gene>
    <name evidence="1" type="ORF">UCREL1_6036</name>
</gene>
<reference evidence="2" key="1">
    <citation type="journal article" date="2013" name="Genome Announc.">
        <title>Draft genome sequence of the grapevine dieback fungus Eutypa lata UCR-EL1.</title>
        <authorList>
            <person name="Blanco-Ulate B."/>
            <person name="Rolshausen P.E."/>
            <person name="Cantu D."/>
        </authorList>
    </citation>
    <scope>NUCLEOTIDE SEQUENCE [LARGE SCALE GENOMIC DNA]</scope>
    <source>
        <strain evidence="2">UCR-EL1</strain>
    </source>
</reference>
<dbReference type="KEGG" id="ela:UCREL1_6036"/>
<proteinExistence type="predicted"/>
<evidence type="ECO:0000313" key="2">
    <source>
        <dbReference type="Proteomes" id="UP000012174"/>
    </source>
</evidence>
<dbReference type="Proteomes" id="UP000012174">
    <property type="component" value="Unassembled WGS sequence"/>
</dbReference>
<protein>
    <submittedName>
        <fullName evidence="1">Uncharacterized protein</fullName>
    </submittedName>
</protein>
<dbReference type="AlphaFoldDB" id="M7TAS2"/>